<name>A0A1X6Z4P8_9RHOB</name>
<evidence type="ECO:0000256" key="2">
    <source>
        <dbReference type="ARBA" id="ARBA00022525"/>
    </source>
</evidence>
<dbReference type="GO" id="GO:0005576">
    <property type="term" value="C:extracellular region"/>
    <property type="evidence" value="ECO:0007669"/>
    <property type="project" value="UniProtKB-SubCell"/>
</dbReference>
<sequence length="4261" mass="437876">MGQQRKLRAEPSLEVDQRAIPLEPRVMLDANLTIDLAGTQDLTELMLGLAQSFDDQAQQADDLLESLESSGEAAMVLLDPLLDNTEDLSAVTDTVTRIQGALDELRSGLAGTVDDLFSDTFHDRLASSGSSSLGYTIDAAGLSTIFDSDSVLSGDLMSELVDYLGDQGATDAEADAEALLDLVVPSLDSSVSALSFTLTDIKVDGETLVSFSDGGNGSVTAEVTLLSEDFSADFTTLLADALPGLDLPFDLNAAGSVGNGFSFDISASIEVDAGTAALNALEVHVDNFDFDPLLTVGGALPLTGDLSATLGLLELGVDSIDTASFRLAVTGAEDLDLGGAIDFSGGLGSLDFEFYGTTTGADLSLDVLLAEAGSSDYAAIEEGTSYRMLDVGLTGTLDFSGATQTFGTDVTVSAVLADGNGGNILDTMLNSIDLGLDLDTSATVLSDELKQVFENLVNALATMSTGDLIDFLTDTGTALSGVLTDTMFDIEIPMTDISLTDAAEAIAAVFDDLVSAFVIDEGALGFDAQTIETLLTNEIVSFEADVLTDAQMDALAGYSTMTFAVQQGTDVTLNVTVDLTAAPELQDTSLSVAERMNALAALLNSSLLGTQYGMTFSVSSLGALKATTSQRTTDPDSGAETYTSFALTSVTETGGTLRDEVSLSALGFDGYALAALDYYVDAGDPDAAVMAGSGAASDGETSVQESFLGFQDAVTSFELNALDLDNLTGVTDLRFTFTVDGVDRKVDVSSDTGWTDLGDLIADFNAALTAEGIGVSVSANTDGDGLAFAIDAEEDRQVEVSVADGAILRATTLNGLLAWVNAELQDIWAGAMLDLTDDGALIFSLPEVTASAEITSDDEVYFTAEELGFGMLGDTNLSALLTASLSGTMTSSFGIGLADLGSDLIAAGGNALQGAAGQGDSVIDSVMDNAFLTDVSLELTVNAQASDITGTADLGIASIVVGGEDSSLNYVAFGAELYATLVGSNPDGSASSRISFNNLWNAVVNQVDLGDDGEVETTLATGLQGLIGRLDFGGTIVTDGEGLALDASGEAALSGSAVQFVSAHGYDGDDVLAQFSALLGDVSINVAGVNGLNEDVIDGLGVTVTDLTAIGATAEIAIIANDPDAEAALEGLAALEGDDILDSLVSIANMLVVVGDALEDNLPFLAADIPLLNFSLLDTISFSADFLEKLQEIRNDPQAALDELDGFLESFFGDDTVELTWDQEAATLVFGLSFEFLDDYSESLPFNIDLAELIGDQLADVVGEDLAATVTGLVDASGDGEIVFDPLLSLDFVFGLDLSALLAEPSTVASASTAISALATVGTVNMRPGGGAELRVTRVNAEGVLEKVDIDLDGAETIAEVVALVDTAVKGAFGDTVSFSYDEATGEVSLTDSLASATDDTGAEALTGAAETASEEVDGLQTIALSEISDFEAAYSFDLGVGEGRVTVEIDAVVGRTEEEFVAAVNAALAELSVARSDVFETGAPGTTVLVAQLVHAVGDGSGNVALVSTGFDTVLDYDTYDFTLLGVDISEEIEFALTDLGGANIAEALGLSGDGSYGAGTLTSEVLYEAVEDGSIRAYLDTEASGIHLSMFAGVTEGLNMTLALGPLQIAVDNGHAFIGAADGSGDPAYISFGFNDIDGDEHEGQYDLAHLFDIGEDPDLSYADLFDVDISIGIDVNLPLSDSIGLFDPATDGLTWTVSLVNLKDGASWSDLLNDGVSVSDVFEGALIDLASGNGLSEIYMPDIEFPDLSNFLDNINVLALLNDPVLVLDGLDMILDMMQSAIDDFLGAIDLPIVGEQIGAGVTFFDDFRINVLEAAMAYAETPLADGTMPTTVDLITGFLNDALNDLLGTSDTQYLHAYLNTDGSTDESYVYGALNFSAEIFNEVLDIGFDLGIPGFNLEMAEGAELQMSLGYSVNIGFGYDRNGFFLLNDTDESEMVIDFAVDAGDFTTTMELFGILGVTATTEADTSDPLYDSAASEHADDGELRLSAQLYVDLYGDQGLTITDPGQQGDGGAITSTIAYRDFGGIDITDSHGDPLSYEKVVYFSQLDTGNMIDFGFEARIDVMLSIQGDILDPSTGEPLLLGGVQFIPSVATELEFRAVYTLEDGLDMTALAFHDVRVDLSQLYEGILAPVLDPIRGFIDPAAEFFGFLDSTFPFNVIFNGLATAFPIVRMVQTIGQVITDLNDFLEDLEATGGVVVFGDYDFSGSTDDLESGEARLNTIDQKSISTDLTSTVSASQFGIFGNTTQGFAVEFPLLTDPFSVVDIFLGNYEDVGLVELHFTLFNLPYRQINLADELFDAIGLPGWVADIVQSAFKASVTLKLKGGLTVGYDLGGIVNFVETMDAERLLDGIYIESGIGSIIDVYFGFAVSLNLGIAGADLDGGAYFRLGLNDPNHDGKLRLPELIAVVESAADAGSLGGFLGTIFIGDGGVNLSLDVWVEIDLWLFSFGGSWTIINVNENIDFGGLPVLTSLSSDIGDTGGTAILNIGSRAGASMTDIYEDGDDSVYIDGPNSPYTLIYTQNGKRVESTIDQDAAAIILPAGSGNNRIDLSGVKPKSDGSTASTITYTREGDDEITLPSTGLHVVFAGDGNDTITAEDASGTYIIFGEEGQDSVNIDGGNVVYIGDDDYGMRDLFVTTFADGGVSEAKVLELLGLEYTAEGGLRASDGVSGDNLDLKVLMEGYTASTQRTAGSDADTITLGAGGTKIVMTGAGDDLIEIDSDNEGDVTILSGAGSDTISAGGDDIFIEGGADGDLIKVDGNTTEVWGWGKAAGESGTEGGDDIFALSLKDGQDIIIGGDGEDVLHGQMGDDILQGGLGNDTVTGGQGDDIATGGTFTLTTSGGSEIDLLTMTPGQSQTSGMILTVADAADGDDLLKGGNGSDILVGGGGEDTLEGGLSADLLVGDFARITMSASYVVTGVASTFITSVNNGTDSLAGGMGNDVLIAGGSTEGTIEVIEDLDGSNVVVGDFATITGAQILDAVTGMVSMASARGGADRITTGRGNDLIIGGEGDDTISAGLGADMVLGDLGTLSIADGELTGLANENDGDDIITFGADDAGHYGTAAPADLKDVAVGSLGDDSINSAAASLVAIGDAGNITLDPIALNALRTYVPLGANPTDAQRAQDTNALNLIAMLATQIETAGTVDDGNDTITSTGGDGMIALGGGSDVAHLADGVNYVLGDDGTITVEANGDYTGRKVVVTSADTAATSSDDEIITGAGDDVIVGGEGSDTISTGDGVNLVLGDSGEITGDTLDTEVPVYALTSHMDESDGDDSVTGGDDRDMVILGAGADWADLGDGVNLTLGDSGTIDETVGTGYDLLTTDAGTGGNDTVTGGEDRDIAILGDGSDEADLGDGRNIVLGDNGEIHVTEGVSFRALSTARGTGDDDTITTGAGDDVIIGGEGADSIAAGEADNLVLGDRGTITGDISDPAAPVYSLVSAYDDRDGDDTLTTGSAADALDLAILGGGNDLATMGDGTNIALGDSGTVDVTVGTGYDLLSTDPGTGGDDSVYGGAGADTVLLGDGSDDADLFDGANVALGDNGEIHFDIPEGTLDLWTTSPAIGGDDSITSGYDALFALAGVGADTVRAAGGTNWVMGDNGRMAFDTEGTVEMRTSDEDLGGNDVIETGSGEDVIIGGTGADTIDAGNGHNRGLGDSGSYVLDDTSGTQDGDLVSAYLDSDGADSLTSGAGNDFFILGGDADVADLGDGESRVIGDSGEIHWADTHLTELTTTDTNSGAGDTITSGAGADAILGGDGGDVIAAGSGDNAIIGDQGVLILDAGSLVNVVRDARTFDESEGGADSITSTAGDDVILGGALGDTIRSGAGEDAILGDNGRWISSHVTGEGSLTATLLDFGGDDVIDSGTGSDLVMGNLGDDDIYVDAGEDIVMGDDGTMTFINRSDVRTLVLTNEELGGDDTISAGDMSGDNLIVGQAGADSIMGGNTDDMIIADIAELTFTDPATRRAGQSAVDRIDYMIGTRMDLGFDDVVRAGGGNDFVMGGFGADTINGNDGQDFLIGETVIFQRSYEEMADGGLFEITLIDTNFAYETGGYDLISGDEGNDVMVGGLGGDLFFGNTAEDLIFSDAYAGEFHAEWSPLQFEGETAFRTLWQSNFAGPGAIDVVSRAQLDDAIGSPFDMLPAFSVAQFDMTERDLGGDFIAEGFGDEVQTLVFVNQLMDYLSSEKVVGALAVMVNSGAESSVLDDALRAGIAGQFAGVWNLDAPEFEMVIRQIIAFLLNRVQADNENEAPSEAA</sequence>
<gene>
    <name evidence="3" type="primary">apxIA</name>
    <name evidence="3" type="ORF">PSM7751_01829</name>
</gene>
<proteinExistence type="predicted"/>
<dbReference type="Proteomes" id="UP000193963">
    <property type="component" value="Unassembled WGS sequence"/>
</dbReference>
<protein>
    <submittedName>
        <fullName evidence="3">RTX-I toxin determinant A from serotypes 1/9</fullName>
    </submittedName>
</protein>
<dbReference type="Pfam" id="PF00353">
    <property type="entry name" value="HemolysinCabind"/>
    <property type="match status" value="16"/>
</dbReference>
<accession>A0A1X6Z4P8</accession>
<dbReference type="PRINTS" id="PR00313">
    <property type="entry name" value="CABNDNGRPT"/>
</dbReference>
<dbReference type="PROSITE" id="PS00330">
    <property type="entry name" value="HEMOLYSIN_CALCIUM"/>
    <property type="match status" value="8"/>
</dbReference>
<dbReference type="GO" id="GO:0005509">
    <property type="term" value="F:calcium ion binding"/>
    <property type="evidence" value="ECO:0007669"/>
    <property type="project" value="InterPro"/>
</dbReference>
<dbReference type="SUPFAM" id="SSF51120">
    <property type="entry name" value="beta-Roll"/>
    <property type="match status" value="5"/>
</dbReference>
<dbReference type="OrthoDB" id="7782055at2"/>
<dbReference type="PANTHER" id="PTHR38340">
    <property type="entry name" value="S-LAYER PROTEIN"/>
    <property type="match status" value="1"/>
</dbReference>
<evidence type="ECO:0000256" key="1">
    <source>
        <dbReference type="ARBA" id="ARBA00004613"/>
    </source>
</evidence>
<comment type="subcellular location">
    <subcellularLocation>
        <location evidence="1">Secreted</location>
    </subcellularLocation>
</comment>
<dbReference type="RefSeq" id="WP_085887685.1">
    <property type="nucleotide sequence ID" value="NZ_FWFN01000003.1"/>
</dbReference>
<dbReference type="Gene3D" id="2.150.10.10">
    <property type="entry name" value="Serralysin-like metalloprotease, C-terminal"/>
    <property type="match status" value="1"/>
</dbReference>
<dbReference type="InterPro" id="IPR001343">
    <property type="entry name" value="Hemolysn_Ca-bd"/>
</dbReference>
<dbReference type="InterPro" id="IPR018511">
    <property type="entry name" value="Hemolysin-typ_Ca-bd_CS"/>
</dbReference>
<evidence type="ECO:0000313" key="4">
    <source>
        <dbReference type="Proteomes" id="UP000193963"/>
    </source>
</evidence>
<keyword evidence="2" id="KW-0964">Secreted</keyword>
<reference evidence="3 4" key="1">
    <citation type="submission" date="2017-03" db="EMBL/GenBank/DDBJ databases">
        <authorList>
            <person name="Afonso C.L."/>
            <person name="Miller P.J."/>
            <person name="Scott M.A."/>
            <person name="Spackman E."/>
            <person name="Goraichik I."/>
            <person name="Dimitrov K.M."/>
            <person name="Suarez D.L."/>
            <person name="Swayne D.E."/>
        </authorList>
    </citation>
    <scope>NUCLEOTIDE SEQUENCE [LARGE SCALE GENOMIC DNA]</scope>
    <source>
        <strain evidence="3 4">CECT 7751</strain>
    </source>
</reference>
<dbReference type="InterPro" id="IPR050557">
    <property type="entry name" value="RTX_toxin/Mannuronan_C5-epim"/>
</dbReference>
<dbReference type="PANTHER" id="PTHR38340:SF1">
    <property type="entry name" value="S-LAYER PROTEIN"/>
    <property type="match status" value="1"/>
</dbReference>
<evidence type="ECO:0000313" key="3">
    <source>
        <dbReference type="EMBL" id="SLN40049.1"/>
    </source>
</evidence>
<organism evidence="3 4">
    <name type="scientific">Pseudooceanicola marinus</name>
    <dbReference type="NCBI Taxonomy" id="396013"/>
    <lineage>
        <taxon>Bacteria</taxon>
        <taxon>Pseudomonadati</taxon>
        <taxon>Pseudomonadota</taxon>
        <taxon>Alphaproteobacteria</taxon>
        <taxon>Rhodobacterales</taxon>
        <taxon>Paracoccaceae</taxon>
        <taxon>Pseudooceanicola</taxon>
    </lineage>
</organism>
<keyword evidence="4" id="KW-1185">Reference proteome</keyword>
<dbReference type="InterPro" id="IPR011049">
    <property type="entry name" value="Serralysin-like_metalloprot_C"/>
</dbReference>
<dbReference type="EMBL" id="FWFN01000003">
    <property type="protein sequence ID" value="SLN40049.1"/>
    <property type="molecule type" value="Genomic_DNA"/>
</dbReference>